<name>A0ABR7PB52_9FIRM</name>
<keyword evidence="2" id="KW-1003">Cell membrane</keyword>
<evidence type="ECO:0000256" key="2">
    <source>
        <dbReference type="ARBA" id="ARBA00022475"/>
    </source>
</evidence>
<dbReference type="PANTHER" id="PTHR37821:SF1">
    <property type="entry name" value="AMINO ACID TRANSPORTER YUIF-RELATED"/>
    <property type="match status" value="1"/>
</dbReference>
<feature type="transmembrane region" description="Helical" evidence="6">
    <location>
        <begin position="237"/>
        <end position="254"/>
    </location>
</feature>
<evidence type="ECO:0000259" key="8">
    <source>
        <dbReference type="Pfam" id="PF13726"/>
    </source>
</evidence>
<keyword evidence="4 6" id="KW-1133">Transmembrane helix</keyword>
<dbReference type="InterPro" id="IPR032813">
    <property type="entry name" value="Na_H_antiport_N"/>
</dbReference>
<feature type="transmembrane region" description="Helical" evidence="6">
    <location>
        <begin position="65"/>
        <end position="88"/>
    </location>
</feature>
<feature type="transmembrane region" description="Helical" evidence="6">
    <location>
        <begin position="290"/>
        <end position="312"/>
    </location>
</feature>
<feature type="transmembrane region" description="Helical" evidence="6">
    <location>
        <begin position="332"/>
        <end position="365"/>
    </location>
</feature>
<comment type="subcellular location">
    <subcellularLocation>
        <location evidence="1">Cell membrane</location>
        <topology evidence="1">Multi-pass membrane protein</topology>
    </subcellularLocation>
</comment>
<dbReference type="InterPro" id="IPR052576">
    <property type="entry name" value="AA_Transporter-Related"/>
</dbReference>
<feature type="domain" description="Putative Na+/H+ antiporter N-terminal" evidence="8">
    <location>
        <begin position="3"/>
        <end position="94"/>
    </location>
</feature>
<reference evidence="9 10" key="1">
    <citation type="submission" date="2020-08" db="EMBL/GenBank/DDBJ databases">
        <title>Genome public.</title>
        <authorList>
            <person name="Liu C."/>
            <person name="Sun Q."/>
        </authorList>
    </citation>
    <scope>NUCLEOTIDE SEQUENCE [LARGE SCALE GENOMIC DNA]</scope>
    <source>
        <strain evidence="9 10">3_YM_SP_D4_24.mj</strain>
    </source>
</reference>
<keyword evidence="10" id="KW-1185">Reference proteome</keyword>
<dbReference type="PANTHER" id="PTHR37821">
    <property type="entry name" value="AMINO ACID TRANSPORTER YUIF-RELATED"/>
    <property type="match status" value="1"/>
</dbReference>
<feature type="transmembrane region" description="Helical" evidence="6">
    <location>
        <begin position="100"/>
        <end position="128"/>
    </location>
</feature>
<evidence type="ECO:0000256" key="3">
    <source>
        <dbReference type="ARBA" id="ARBA00022692"/>
    </source>
</evidence>
<evidence type="ECO:0000256" key="5">
    <source>
        <dbReference type="ARBA" id="ARBA00023136"/>
    </source>
</evidence>
<comment type="caution">
    <text evidence="9">The sequence shown here is derived from an EMBL/GenBank/DDBJ whole genome shotgun (WGS) entry which is preliminary data.</text>
</comment>
<dbReference type="InterPro" id="IPR018461">
    <property type="entry name" value="Na/H_Antiport_NhaC-like_C"/>
</dbReference>
<dbReference type="RefSeq" id="WP_117456817.1">
    <property type="nucleotide sequence ID" value="NZ_JACRTP010000003.1"/>
</dbReference>
<feature type="domain" description="Na+/H+ antiporter NhaC-like C-terminal" evidence="7">
    <location>
        <begin position="149"/>
        <end position="434"/>
    </location>
</feature>
<feature type="transmembrane region" description="Helical" evidence="6">
    <location>
        <begin position="195"/>
        <end position="216"/>
    </location>
</feature>
<proteinExistence type="predicted"/>
<evidence type="ECO:0000256" key="4">
    <source>
        <dbReference type="ARBA" id="ARBA00022989"/>
    </source>
</evidence>
<organism evidence="9 10">
    <name type="scientific">Blautia stercoris</name>
    <dbReference type="NCBI Taxonomy" id="871664"/>
    <lineage>
        <taxon>Bacteria</taxon>
        <taxon>Bacillati</taxon>
        <taxon>Bacillota</taxon>
        <taxon>Clostridia</taxon>
        <taxon>Lachnospirales</taxon>
        <taxon>Lachnospiraceae</taxon>
        <taxon>Blautia</taxon>
    </lineage>
</organism>
<dbReference type="Pfam" id="PF03553">
    <property type="entry name" value="Na_H_antiporter"/>
    <property type="match status" value="1"/>
</dbReference>
<keyword evidence="3 6" id="KW-0812">Transmembrane</keyword>
<gene>
    <name evidence="9" type="ORF">H8712_07960</name>
</gene>
<evidence type="ECO:0000256" key="1">
    <source>
        <dbReference type="ARBA" id="ARBA00004651"/>
    </source>
</evidence>
<evidence type="ECO:0000313" key="10">
    <source>
        <dbReference type="Proteomes" id="UP000661649"/>
    </source>
</evidence>
<protein>
    <submittedName>
        <fullName evidence="9">Sodium:proton antiporter</fullName>
    </submittedName>
</protein>
<dbReference type="EMBL" id="JACRTP010000003">
    <property type="protein sequence ID" value="MBC8628548.1"/>
    <property type="molecule type" value="Genomic_DNA"/>
</dbReference>
<sequence length="441" mass="47000">MLNPVIVAVLLLCVLCLLKINVLLSMLVSLTVAGLIGGLPVVSSGDEVSIMSCVIDGFSSNAETALAYVLLGTFASCMAYTGITEILSVKIAKTVKGNRWLLLGILLIIACASQNIIPIHIAYIPILVPPLLSMMNKMKLDRRGVACTIAFGHKAPYIALPFGFGLIFMTIIRDNINQNAVDFGWKITIGDVTRVNWILAVAMIIGLAIAVFITYRKPREYQDIKLEGQHELESLKLEYKHWITLLAALVIVILQVKFGSLPVAAFGGLLVMFIFGAVKIKDIDEQFNGGIKLMGFIAFVMLIAGGFAKVLNSTGAVEELVDSAISLMNGNTWVAATIITLIGLLVTMGIGTSFGTVPVLAVLYVPLCHKMGFSPAATIILMSAAAALGDAGSPASDTTLGPTSGLNADGQHDHIWDTCVPTFLHFNIPLMIAAIVAAQFV</sequence>
<keyword evidence="5 6" id="KW-0472">Membrane</keyword>
<dbReference type="Pfam" id="PF13726">
    <property type="entry name" value="Na_H_antiport_2"/>
    <property type="match status" value="1"/>
</dbReference>
<accession>A0ABR7PB52</accession>
<evidence type="ECO:0000259" key="7">
    <source>
        <dbReference type="Pfam" id="PF03553"/>
    </source>
</evidence>
<evidence type="ECO:0000313" key="9">
    <source>
        <dbReference type="EMBL" id="MBC8628548.1"/>
    </source>
</evidence>
<dbReference type="Proteomes" id="UP000661649">
    <property type="component" value="Unassembled WGS sequence"/>
</dbReference>
<evidence type="ECO:0000256" key="6">
    <source>
        <dbReference type="SAM" id="Phobius"/>
    </source>
</evidence>